<dbReference type="InterPro" id="IPR045117">
    <property type="entry name" value="ATXN2-like"/>
</dbReference>
<comment type="caution">
    <text evidence="2">The sequence shown here is derived from an EMBL/GenBank/DDBJ whole genome shotgun (WGS) entry which is preliminary data.</text>
</comment>
<evidence type="ECO:0000313" key="2">
    <source>
        <dbReference type="EMBL" id="CAH1449821.1"/>
    </source>
</evidence>
<proteinExistence type="predicted"/>
<name>A0AAU9PI05_9ASTR</name>
<evidence type="ECO:0000256" key="1">
    <source>
        <dbReference type="SAM" id="MobiDB-lite"/>
    </source>
</evidence>
<organism evidence="2 3">
    <name type="scientific">Lactuca virosa</name>
    <dbReference type="NCBI Taxonomy" id="75947"/>
    <lineage>
        <taxon>Eukaryota</taxon>
        <taxon>Viridiplantae</taxon>
        <taxon>Streptophyta</taxon>
        <taxon>Embryophyta</taxon>
        <taxon>Tracheophyta</taxon>
        <taxon>Spermatophyta</taxon>
        <taxon>Magnoliopsida</taxon>
        <taxon>eudicotyledons</taxon>
        <taxon>Gunneridae</taxon>
        <taxon>Pentapetalae</taxon>
        <taxon>asterids</taxon>
        <taxon>campanulids</taxon>
        <taxon>Asterales</taxon>
        <taxon>Asteraceae</taxon>
        <taxon>Cichorioideae</taxon>
        <taxon>Cichorieae</taxon>
        <taxon>Lactucinae</taxon>
        <taxon>Lactuca</taxon>
    </lineage>
</organism>
<accession>A0AAU9PI05</accession>
<dbReference type="GO" id="GO:0010494">
    <property type="term" value="C:cytoplasmic stress granule"/>
    <property type="evidence" value="ECO:0007669"/>
    <property type="project" value="TreeGrafter"/>
</dbReference>
<feature type="region of interest" description="Disordered" evidence="1">
    <location>
        <begin position="92"/>
        <end position="177"/>
    </location>
</feature>
<keyword evidence="3" id="KW-1185">Reference proteome</keyword>
<dbReference type="PANTHER" id="PTHR12854:SF7">
    <property type="entry name" value="ATAXIN-2 HOMOLOG"/>
    <property type="match status" value="1"/>
</dbReference>
<protein>
    <submittedName>
        <fullName evidence="2">Uncharacterized protein</fullName>
    </submittedName>
</protein>
<dbReference type="Proteomes" id="UP001157418">
    <property type="component" value="Unassembled WGS sequence"/>
</dbReference>
<dbReference type="AlphaFoldDB" id="A0AAU9PI05"/>
<sequence>MFIDQPFLLDLLYFSVLEERGTHFHDKFDMDEETKDSSVFHGGGVDDSGYDESEDVFDSQNSETFGDVVNENELYPFGSLDVEMRIQDNQQHDADTEKHMANGKQAAPLAQEDKTTSCSQVSQPGVGVPRARPATSASASASSTSESGNASPAPATETAPGPGLSPTSSMGSLTSDKSTLNPHAKAIVVFVITIHSYAFEKSGLEEVSMVALSGCVWLQAFVVTLETK</sequence>
<dbReference type="GO" id="GO:0003729">
    <property type="term" value="F:mRNA binding"/>
    <property type="evidence" value="ECO:0007669"/>
    <property type="project" value="TreeGrafter"/>
</dbReference>
<dbReference type="GO" id="GO:0034063">
    <property type="term" value="P:stress granule assembly"/>
    <property type="evidence" value="ECO:0007669"/>
    <property type="project" value="TreeGrafter"/>
</dbReference>
<feature type="compositionally biased region" description="Low complexity" evidence="1">
    <location>
        <begin position="130"/>
        <end position="162"/>
    </location>
</feature>
<gene>
    <name evidence="2" type="ORF">LVIROSA_LOCUS35280</name>
</gene>
<evidence type="ECO:0000313" key="3">
    <source>
        <dbReference type="Proteomes" id="UP001157418"/>
    </source>
</evidence>
<feature type="compositionally biased region" description="Polar residues" evidence="1">
    <location>
        <begin position="165"/>
        <end position="177"/>
    </location>
</feature>
<reference evidence="2 3" key="1">
    <citation type="submission" date="2022-01" db="EMBL/GenBank/DDBJ databases">
        <authorList>
            <person name="Xiong W."/>
            <person name="Schranz E."/>
        </authorList>
    </citation>
    <scope>NUCLEOTIDE SEQUENCE [LARGE SCALE GENOMIC DNA]</scope>
</reference>
<dbReference type="PANTHER" id="PTHR12854">
    <property type="entry name" value="ATAXIN 2-RELATED"/>
    <property type="match status" value="1"/>
</dbReference>
<dbReference type="EMBL" id="CAKMRJ010005634">
    <property type="protein sequence ID" value="CAH1449821.1"/>
    <property type="molecule type" value="Genomic_DNA"/>
</dbReference>